<evidence type="ECO:0000313" key="11">
    <source>
        <dbReference type="Proteomes" id="UP000023152"/>
    </source>
</evidence>
<dbReference type="InterPro" id="IPR051156">
    <property type="entry name" value="Mito/Outer_Membr_Metalloprot"/>
</dbReference>
<keyword evidence="2" id="KW-0479">Metal-binding</keyword>
<keyword evidence="8" id="KW-0472">Membrane</keyword>
<dbReference type="PANTHER" id="PTHR22726:SF1">
    <property type="entry name" value="METALLOENDOPEPTIDASE OMA1, MITOCHONDRIAL"/>
    <property type="match status" value="1"/>
</dbReference>
<name>X6M997_RETFI</name>
<evidence type="ECO:0000256" key="3">
    <source>
        <dbReference type="ARBA" id="ARBA00022801"/>
    </source>
</evidence>
<dbReference type="Pfam" id="PF01435">
    <property type="entry name" value="Peptidase_M48"/>
    <property type="match status" value="1"/>
</dbReference>
<dbReference type="GO" id="GO:0051603">
    <property type="term" value="P:proteolysis involved in protein catabolic process"/>
    <property type="evidence" value="ECO:0007669"/>
    <property type="project" value="TreeGrafter"/>
</dbReference>
<evidence type="ECO:0000256" key="7">
    <source>
        <dbReference type="SAM" id="MobiDB-lite"/>
    </source>
</evidence>
<evidence type="ECO:0000313" key="10">
    <source>
        <dbReference type="EMBL" id="ETO10052.1"/>
    </source>
</evidence>
<evidence type="ECO:0000259" key="9">
    <source>
        <dbReference type="Pfam" id="PF01435"/>
    </source>
</evidence>
<keyword evidence="3 6" id="KW-0378">Hydrolase</keyword>
<comment type="cofactor">
    <cofactor evidence="6">
        <name>Zn(2+)</name>
        <dbReference type="ChEBI" id="CHEBI:29105"/>
    </cofactor>
    <text evidence="6">Binds 1 zinc ion per subunit.</text>
</comment>
<evidence type="ECO:0000256" key="2">
    <source>
        <dbReference type="ARBA" id="ARBA00022723"/>
    </source>
</evidence>
<evidence type="ECO:0000256" key="4">
    <source>
        <dbReference type="ARBA" id="ARBA00022833"/>
    </source>
</evidence>
<keyword evidence="11" id="KW-1185">Reference proteome</keyword>
<dbReference type="GO" id="GO:0004222">
    <property type="term" value="F:metalloendopeptidase activity"/>
    <property type="evidence" value="ECO:0007669"/>
    <property type="project" value="InterPro"/>
</dbReference>
<evidence type="ECO:0000256" key="8">
    <source>
        <dbReference type="SAM" id="Phobius"/>
    </source>
</evidence>
<proteinExistence type="inferred from homology"/>
<gene>
    <name evidence="10" type="ORF">RFI_27325</name>
</gene>
<dbReference type="Proteomes" id="UP000023152">
    <property type="component" value="Unassembled WGS sequence"/>
</dbReference>
<dbReference type="GO" id="GO:0016020">
    <property type="term" value="C:membrane"/>
    <property type="evidence" value="ECO:0007669"/>
    <property type="project" value="TreeGrafter"/>
</dbReference>
<keyword evidence="8" id="KW-1133">Transmembrane helix</keyword>
<protein>
    <submittedName>
        <fullName evidence="10">M48 family zinc metallopeptidase</fullName>
    </submittedName>
</protein>
<dbReference type="AlphaFoldDB" id="X6M997"/>
<reference evidence="10 11" key="1">
    <citation type="journal article" date="2013" name="Curr. Biol.">
        <title>The Genome of the Foraminiferan Reticulomyxa filosa.</title>
        <authorList>
            <person name="Glockner G."/>
            <person name="Hulsmann N."/>
            <person name="Schleicher M."/>
            <person name="Noegel A.A."/>
            <person name="Eichinger L."/>
            <person name="Gallinger C."/>
            <person name="Pawlowski J."/>
            <person name="Sierra R."/>
            <person name="Euteneuer U."/>
            <person name="Pillet L."/>
            <person name="Moustafa A."/>
            <person name="Platzer M."/>
            <person name="Groth M."/>
            <person name="Szafranski K."/>
            <person name="Schliwa M."/>
        </authorList>
    </citation>
    <scope>NUCLEOTIDE SEQUENCE [LARGE SCALE GENOMIC DNA]</scope>
</reference>
<evidence type="ECO:0000256" key="1">
    <source>
        <dbReference type="ARBA" id="ARBA00022670"/>
    </source>
</evidence>
<comment type="caution">
    <text evidence="10">The sequence shown here is derived from an EMBL/GenBank/DDBJ whole genome shotgun (WGS) entry which is preliminary data.</text>
</comment>
<dbReference type="EMBL" id="ASPP01023693">
    <property type="protein sequence ID" value="ETO10052.1"/>
    <property type="molecule type" value="Genomic_DNA"/>
</dbReference>
<keyword evidence="4 6" id="KW-0862">Zinc</keyword>
<feature type="transmembrane region" description="Helical" evidence="8">
    <location>
        <begin position="255"/>
        <end position="276"/>
    </location>
</feature>
<sequence length="368" mass="42909">MDRACINISSVFSGVIANIRNHTFWRFFNVWHKCDHTKKKEDKSEDQTKKDQPEETVKDKDKDQDQNKTSKKKKDERYLYVDNLFVHLLQSNNLVNSKFLDQRQKKLVYSTSLKYAPPANAQESRQTLIKQISPSVEKLRHCQHFDWECYIVNDLENVLGFSTPGGKIVLSTGLLLKLKKRYMYVYYIHIHVHIYIYFFFLIVKRNSFFLFLSSLLHKGLIDKLVEKDEDCAAVLCHEIAHVICRHVVEGWQRSLGWQFLVFAIMFALGIDLSGGLDSILGKMVLYGGQLPMQRKMELEADEVAIYLMLCAGYDPSALVRTMEKLANIENKEINLPTFMLTHPPSDDRKKELELKIERIMSNLKQAKH</sequence>
<feature type="transmembrane region" description="Helical" evidence="8">
    <location>
        <begin position="184"/>
        <end position="203"/>
    </location>
</feature>
<organism evidence="10 11">
    <name type="scientific">Reticulomyxa filosa</name>
    <dbReference type="NCBI Taxonomy" id="46433"/>
    <lineage>
        <taxon>Eukaryota</taxon>
        <taxon>Sar</taxon>
        <taxon>Rhizaria</taxon>
        <taxon>Retaria</taxon>
        <taxon>Foraminifera</taxon>
        <taxon>Monothalamids</taxon>
        <taxon>Reticulomyxidae</taxon>
        <taxon>Reticulomyxa</taxon>
    </lineage>
</organism>
<keyword evidence="1 6" id="KW-0645">Protease</keyword>
<evidence type="ECO:0000256" key="6">
    <source>
        <dbReference type="RuleBase" id="RU003983"/>
    </source>
</evidence>
<dbReference type="OrthoDB" id="7464992at2759"/>
<accession>X6M997</accession>
<feature type="domain" description="Peptidase M48" evidence="9">
    <location>
        <begin position="141"/>
        <end position="353"/>
    </location>
</feature>
<feature type="region of interest" description="Disordered" evidence="7">
    <location>
        <begin position="38"/>
        <end position="72"/>
    </location>
</feature>
<comment type="similarity">
    <text evidence="6">Belongs to the peptidase M48 family.</text>
</comment>
<dbReference type="InterPro" id="IPR001915">
    <property type="entry name" value="Peptidase_M48"/>
</dbReference>
<dbReference type="CDD" id="cd07331">
    <property type="entry name" value="M48C_Oma1_like"/>
    <property type="match status" value="1"/>
</dbReference>
<evidence type="ECO:0000256" key="5">
    <source>
        <dbReference type="ARBA" id="ARBA00023049"/>
    </source>
</evidence>
<dbReference type="GO" id="GO:0046872">
    <property type="term" value="F:metal ion binding"/>
    <property type="evidence" value="ECO:0007669"/>
    <property type="project" value="UniProtKB-KW"/>
</dbReference>
<keyword evidence="5 6" id="KW-0482">Metalloprotease</keyword>
<dbReference type="Gene3D" id="3.30.2010.10">
    <property type="entry name" value="Metalloproteases ('zincins'), catalytic domain"/>
    <property type="match status" value="1"/>
</dbReference>
<dbReference type="PANTHER" id="PTHR22726">
    <property type="entry name" value="METALLOENDOPEPTIDASE OMA1"/>
    <property type="match status" value="1"/>
</dbReference>
<keyword evidence="8" id="KW-0812">Transmembrane</keyword>